<keyword evidence="3" id="KW-0539">Nucleus</keyword>
<reference evidence="6 7" key="1">
    <citation type="submission" date="2024-06" db="EMBL/GenBank/DDBJ databases">
        <title>Complete genome of Phlyctema vagabunda strain 19-DSS-EL-015.</title>
        <authorList>
            <person name="Fiorenzani C."/>
        </authorList>
    </citation>
    <scope>NUCLEOTIDE SEQUENCE [LARGE SCALE GENOMIC DNA]</scope>
    <source>
        <strain evidence="6 7">19-DSS-EL-015</strain>
    </source>
</reference>
<feature type="compositionally biased region" description="Basic and acidic residues" evidence="4">
    <location>
        <begin position="148"/>
        <end position="168"/>
    </location>
</feature>
<dbReference type="InterPro" id="IPR017923">
    <property type="entry name" value="TFIIS_N"/>
</dbReference>
<evidence type="ECO:0000313" key="6">
    <source>
        <dbReference type="EMBL" id="KAL3417141.1"/>
    </source>
</evidence>
<accession>A0ABR4P207</accession>
<dbReference type="InterPro" id="IPR051037">
    <property type="entry name" value="RNAPII_TF_IWS1"/>
</dbReference>
<organism evidence="6 7">
    <name type="scientific">Phlyctema vagabunda</name>
    <dbReference type="NCBI Taxonomy" id="108571"/>
    <lineage>
        <taxon>Eukaryota</taxon>
        <taxon>Fungi</taxon>
        <taxon>Dikarya</taxon>
        <taxon>Ascomycota</taxon>
        <taxon>Pezizomycotina</taxon>
        <taxon>Leotiomycetes</taxon>
        <taxon>Helotiales</taxon>
        <taxon>Dermateaceae</taxon>
        <taxon>Phlyctema</taxon>
    </lineage>
</organism>
<dbReference type="Pfam" id="PF08711">
    <property type="entry name" value="Med26"/>
    <property type="match status" value="1"/>
</dbReference>
<keyword evidence="7" id="KW-1185">Reference proteome</keyword>
<evidence type="ECO:0000256" key="3">
    <source>
        <dbReference type="PROSITE-ProRule" id="PRU00649"/>
    </source>
</evidence>
<dbReference type="InterPro" id="IPR035441">
    <property type="entry name" value="TFIIS/LEDGF_dom_sf"/>
</dbReference>
<name>A0ABR4P207_9HELO</name>
<dbReference type="Proteomes" id="UP001629113">
    <property type="component" value="Unassembled WGS sequence"/>
</dbReference>
<feature type="compositionally biased region" description="Basic residues" evidence="4">
    <location>
        <begin position="452"/>
        <end position="461"/>
    </location>
</feature>
<feature type="region of interest" description="Disordered" evidence="4">
    <location>
        <begin position="373"/>
        <end position="461"/>
    </location>
</feature>
<feature type="compositionally biased region" description="Basic and acidic residues" evidence="4">
    <location>
        <begin position="105"/>
        <end position="116"/>
    </location>
</feature>
<sequence>MSDSDLNSRPTTPLPEAGNDPGDPNRPVSEDREHTPPAANPDLDMDDDDNNLSGDDSDNDSLLSEVDEEQFADFDPTNVTLEDRPAIDIDEDVVKTLKAGKRKRADADKKPKEARRDKTKKKKSRRDDDEDPDGEQLDGKRTRKPKSVRADGERRDRERTRERKKTPEPENEENLTPDERRRRALDRAMDAALKNPNKRRRKKDEVDLEEAFDDEIAALKIRMEQACEADNTAREKGQPAIHKLKMLPEVVALLNRNTVQHSIVDPDTNFLQSVKFFLEPLNDGSLPAYNIQRDLFAALSRLPIEKEALLSSGIGKVVLYYTKSKRPEIGIKRTAERLLGEWSRPILKRSDDYKKRKIATREFDHQAAQLALRPGAAPSSQLPSSQRGPIMSQKELERERLLAPVNRSNRARMESSNASYTIAPRSNFDASRGPDPLARPVGAGGMDAFRRMTAKQGKKRS</sequence>
<dbReference type="Gene3D" id="1.20.930.10">
    <property type="entry name" value="Conserved domain common to transcription factors TFIIS, elongin A, CRSP70"/>
    <property type="match status" value="1"/>
</dbReference>
<comment type="subcellular location">
    <subcellularLocation>
        <location evidence="3">Nucleus</location>
    </subcellularLocation>
</comment>
<dbReference type="PANTHER" id="PTHR46010:SF1">
    <property type="entry name" value="PROTEIN IWS1 HOMOLOG"/>
    <property type="match status" value="1"/>
</dbReference>
<proteinExistence type="inferred from homology"/>
<feature type="compositionally biased region" description="Polar residues" evidence="4">
    <location>
        <begin position="1"/>
        <end position="11"/>
    </location>
</feature>
<comment type="caution">
    <text evidence="6">The sequence shown here is derived from an EMBL/GenBank/DDBJ whole genome shotgun (WGS) entry which is preliminary data.</text>
</comment>
<feature type="domain" description="TFIIS N-terminal" evidence="5">
    <location>
        <begin position="272"/>
        <end position="349"/>
    </location>
</feature>
<dbReference type="EMBL" id="JBFCZG010000011">
    <property type="protein sequence ID" value="KAL3417141.1"/>
    <property type="molecule type" value="Genomic_DNA"/>
</dbReference>
<feature type="compositionally biased region" description="Polar residues" evidence="4">
    <location>
        <begin position="378"/>
        <end position="387"/>
    </location>
</feature>
<dbReference type="PANTHER" id="PTHR46010">
    <property type="entry name" value="PROTEIN IWS1 HOMOLOG"/>
    <property type="match status" value="1"/>
</dbReference>
<evidence type="ECO:0000256" key="2">
    <source>
        <dbReference type="ARBA" id="ARBA00037992"/>
    </source>
</evidence>
<evidence type="ECO:0000313" key="7">
    <source>
        <dbReference type="Proteomes" id="UP001629113"/>
    </source>
</evidence>
<comment type="similarity">
    <text evidence="2">Belongs to the IWS1 family.</text>
</comment>
<evidence type="ECO:0000256" key="1">
    <source>
        <dbReference type="ARBA" id="ARBA00037349"/>
    </source>
</evidence>
<dbReference type="PROSITE" id="PS51319">
    <property type="entry name" value="TFIIS_N"/>
    <property type="match status" value="1"/>
</dbReference>
<feature type="compositionally biased region" description="Basic and acidic residues" evidence="4">
    <location>
        <begin position="81"/>
        <end position="95"/>
    </location>
</feature>
<protein>
    <submittedName>
        <fullName evidence="6">Transcription factor like protein</fullName>
    </submittedName>
</protein>
<evidence type="ECO:0000259" key="5">
    <source>
        <dbReference type="PROSITE" id="PS51319"/>
    </source>
</evidence>
<feature type="region of interest" description="Disordered" evidence="4">
    <location>
        <begin position="1"/>
        <end position="181"/>
    </location>
</feature>
<evidence type="ECO:0000256" key="4">
    <source>
        <dbReference type="SAM" id="MobiDB-lite"/>
    </source>
</evidence>
<feature type="compositionally biased region" description="Acidic residues" evidence="4">
    <location>
        <begin position="43"/>
        <end position="72"/>
    </location>
</feature>
<gene>
    <name evidence="6" type="ORF">PVAG01_11141</name>
</gene>
<comment type="function">
    <text evidence="1">Transcription factor involved in RNA polymerase II transcription regulation. May function in both SPT15/TBP post-recruitment and recruitment steps of transcription.</text>
</comment>